<evidence type="ECO:0000313" key="2">
    <source>
        <dbReference type="Proteomes" id="UP000182902"/>
    </source>
</evidence>
<dbReference type="RefSeq" id="WP_069785809.1">
    <property type="nucleotide sequence ID" value="NZ_FNOX01000011.1"/>
</dbReference>
<dbReference type="AlphaFoldDB" id="A0A1H3THD9"/>
<accession>A0A1H3THD9</accession>
<gene>
    <name evidence="1" type="ORF">SAMN05216247_11168</name>
</gene>
<proteinExistence type="predicted"/>
<protein>
    <submittedName>
        <fullName evidence="1">Uncharacterized protein</fullName>
    </submittedName>
</protein>
<name>A0A1H3THD9_9PSED</name>
<dbReference type="Proteomes" id="UP000182902">
    <property type="component" value="Unassembled WGS sequence"/>
</dbReference>
<dbReference type="EMBL" id="FNOX01000011">
    <property type="protein sequence ID" value="SDZ49664.1"/>
    <property type="molecule type" value="Genomic_DNA"/>
</dbReference>
<reference evidence="1 2" key="1">
    <citation type="submission" date="2016-10" db="EMBL/GenBank/DDBJ databases">
        <authorList>
            <person name="de Groot N.N."/>
        </authorList>
    </citation>
    <scope>NUCLEOTIDE SEQUENCE [LARGE SCALE GENOMIC DNA]</scope>
    <source>
        <strain evidence="1 2">ICMP 14252</strain>
    </source>
</reference>
<sequence length="198" mass="22371">MKKDKDTDINKTKRGEITKEILGKNFNGKSKNKLDENELKEFKKIYSQLSESKRGESFHLRFSGDSAKFMKELFPKNFKANKSSLVTKIIKRRVTSCIEYTDPKLIEAAKIIDEVCGAGKLFNTLNGISSALDKLDSNGVAIFNNGKEVDFNNILDALNKKITQAEILMDRVNSLLDGVNIQSRIIYNKEKDNNNGDI</sequence>
<organism evidence="1 2">
    <name type="scientific">Pseudomonas salomonii</name>
    <dbReference type="NCBI Taxonomy" id="191391"/>
    <lineage>
        <taxon>Bacteria</taxon>
        <taxon>Pseudomonadati</taxon>
        <taxon>Pseudomonadota</taxon>
        <taxon>Gammaproteobacteria</taxon>
        <taxon>Pseudomonadales</taxon>
        <taxon>Pseudomonadaceae</taxon>
        <taxon>Pseudomonas</taxon>
    </lineage>
</organism>
<evidence type="ECO:0000313" key="1">
    <source>
        <dbReference type="EMBL" id="SDZ49664.1"/>
    </source>
</evidence>